<accession>E5AEH5</accession>
<dbReference type="EMBL" id="FP929139">
    <property type="protein sequence ID" value="CBY01614.1"/>
    <property type="molecule type" value="Genomic_DNA"/>
</dbReference>
<dbReference type="Proteomes" id="UP000002668">
    <property type="component" value="Genome"/>
</dbReference>
<dbReference type="OrthoDB" id="5330058at2759"/>
<proteinExistence type="predicted"/>
<evidence type="ECO:0000313" key="2">
    <source>
        <dbReference type="EMBL" id="CBY01614.1"/>
    </source>
</evidence>
<dbReference type="HOGENOM" id="CLU_418005_0_0_1"/>
<feature type="region of interest" description="Disordered" evidence="1">
    <location>
        <begin position="468"/>
        <end position="597"/>
    </location>
</feature>
<name>E5AEH5_LEPMJ</name>
<dbReference type="AlphaFoldDB" id="E5AEH5"/>
<evidence type="ECO:0000256" key="1">
    <source>
        <dbReference type="SAM" id="MobiDB-lite"/>
    </source>
</evidence>
<gene>
    <name evidence="2" type="ORF">LEMA_P004010.1</name>
</gene>
<feature type="compositionally biased region" description="Polar residues" evidence="1">
    <location>
        <begin position="573"/>
        <end position="589"/>
    </location>
</feature>
<evidence type="ECO:0000313" key="3">
    <source>
        <dbReference type="Proteomes" id="UP000002668"/>
    </source>
</evidence>
<organism evidence="2 3">
    <name type="scientific">Leptosphaeria maculans (strain JN3 / isolate v23.1.3 / race Av1-4-5-6-7-8)</name>
    <name type="common">Blackleg fungus</name>
    <name type="synonym">Phoma lingam</name>
    <dbReference type="NCBI Taxonomy" id="985895"/>
    <lineage>
        <taxon>Eukaryota</taxon>
        <taxon>Fungi</taxon>
        <taxon>Dikarya</taxon>
        <taxon>Ascomycota</taxon>
        <taxon>Pezizomycotina</taxon>
        <taxon>Dothideomycetes</taxon>
        <taxon>Pleosporomycetidae</taxon>
        <taxon>Pleosporales</taxon>
        <taxon>Pleosporineae</taxon>
        <taxon>Leptosphaeriaceae</taxon>
        <taxon>Plenodomus</taxon>
        <taxon>Plenodomus lingam/Leptosphaeria maculans species complex</taxon>
    </lineage>
</organism>
<feature type="compositionally biased region" description="Low complexity" evidence="1">
    <location>
        <begin position="492"/>
        <end position="501"/>
    </location>
</feature>
<feature type="region of interest" description="Disordered" evidence="1">
    <location>
        <begin position="1"/>
        <end position="27"/>
    </location>
</feature>
<dbReference type="VEuPathDB" id="FungiDB:LEMA_P004010.1"/>
<dbReference type="GeneID" id="13290597"/>
<dbReference type="eggNOG" id="ENOG502T70T">
    <property type="taxonomic scope" value="Eukaryota"/>
</dbReference>
<feature type="compositionally biased region" description="Polar residues" evidence="1">
    <location>
        <begin position="543"/>
        <end position="563"/>
    </location>
</feature>
<reference evidence="3" key="1">
    <citation type="journal article" date="2011" name="Nat. Commun.">
        <title>Effector diversification within compartments of the Leptosphaeria maculans genome affected by Repeat-Induced Point mutations.</title>
        <authorList>
            <person name="Rouxel T."/>
            <person name="Grandaubert J."/>
            <person name="Hane J.K."/>
            <person name="Hoede C."/>
            <person name="van de Wouw A.P."/>
            <person name="Couloux A."/>
            <person name="Dominguez V."/>
            <person name="Anthouard V."/>
            <person name="Bally P."/>
            <person name="Bourras S."/>
            <person name="Cozijnsen A.J."/>
            <person name="Ciuffetti L.M."/>
            <person name="Degrave A."/>
            <person name="Dilmaghani A."/>
            <person name="Duret L."/>
            <person name="Fudal I."/>
            <person name="Goodwin S.B."/>
            <person name="Gout L."/>
            <person name="Glaser N."/>
            <person name="Linglin J."/>
            <person name="Kema G.H.J."/>
            <person name="Lapalu N."/>
            <person name="Lawrence C.B."/>
            <person name="May K."/>
            <person name="Meyer M."/>
            <person name="Ollivier B."/>
            <person name="Poulain J."/>
            <person name="Schoch C.L."/>
            <person name="Simon A."/>
            <person name="Spatafora J.W."/>
            <person name="Stachowiak A."/>
            <person name="Turgeon B.G."/>
            <person name="Tyler B.M."/>
            <person name="Vincent D."/>
            <person name="Weissenbach J."/>
            <person name="Amselem J."/>
            <person name="Quesneville H."/>
            <person name="Oliver R.P."/>
            <person name="Wincker P."/>
            <person name="Balesdent M.-H."/>
            <person name="Howlett B.J."/>
        </authorList>
    </citation>
    <scope>NUCLEOTIDE SEQUENCE [LARGE SCALE GENOMIC DNA]</scope>
    <source>
        <strain evidence="3">JN3 / isolate v23.1.3 / race Av1-4-5-6-7-8</strain>
    </source>
</reference>
<keyword evidence="3" id="KW-1185">Reference proteome</keyword>
<dbReference type="InParanoid" id="E5AEH5"/>
<sequence>MHVNNLPPTGSHVAPHAHPSLVESGPACNPTQRLEDLALSLPLQVDLEGLAASGQNDVHSMYHPRVRRSVSASQVPKKVDISTAMEHVDIVTCWKGLSHPQACELAFWEHAFRDCIRLQIEGFLRTLIASQVGQDQRPADDFLLLFDINERLANAGSHAVKIDSNALIDSMMDLFYHEAPFRPGGSFDWGISSENLPRFLCNLVCTQDCFVQGADGPMILIDQIAHDYGHPIFNITAKLAWSAPRVRFDNVPSCVKPEEEYRITPVFVEPASLFDASTCEPYPDRFHYTVTRSNSVARWDADARCFRMSPLGSITETCETHMTVTVVTSFPGSVRFERCSRYRINVNVTPPDASSDALFLQESSQRSLQSSATKSGVPLSFSRLSSETPSVSSDSAEQFSQNHLVHYLDSIAGLQNSTSRADLHPPSDASVSDASVGTVCRKRKAPLQEPSSGDILLYLSHREDSFSCEMASDGSKKRHRADSNGDVESEEYSGSPSGESEMATVASGSIFRPSNKSDGRNAGRVKRARLVPANSDKVEVTNRPDSMQSVASSFSGESNQNTPDPAGPPQFLPVNSTDGNTDTANVSTGTRDRHDSMEPELCHPVQKLEASSIPQAQIQQNFLELLVTSCGPRHNDDYIDVFTDTDGEDGVDDEKM</sequence>
<protein>
    <submittedName>
        <fullName evidence="2">Predicted protein</fullName>
    </submittedName>
</protein>